<proteinExistence type="predicted"/>
<keyword evidence="2" id="KW-0472">Membrane</keyword>
<feature type="region of interest" description="Disordered" evidence="1">
    <location>
        <begin position="39"/>
        <end position="65"/>
    </location>
</feature>
<organism evidence="3 4">
    <name type="scientific">Nocardiopsis metallicus</name>
    <dbReference type="NCBI Taxonomy" id="179819"/>
    <lineage>
        <taxon>Bacteria</taxon>
        <taxon>Bacillati</taxon>
        <taxon>Actinomycetota</taxon>
        <taxon>Actinomycetes</taxon>
        <taxon>Streptosporangiales</taxon>
        <taxon>Nocardiopsidaceae</taxon>
        <taxon>Nocardiopsis</taxon>
    </lineage>
</organism>
<feature type="compositionally biased region" description="Basic and acidic residues" evidence="1">
    <location>
        <begin position="120"/>
        <end position="130"/>
    </location>
</feature>
<keyword evidence="4" id="KW-1185">Reference proteome</keyword>
<feature type="transmembrane region" description="Helical" evidence="2">
    <location>
        <begin position="342"/>
        <end position="368"/>
    </location>
</feature>
<dbReference type="RefSeq" id="WP_184366423.1">
    <property type="nucleotide sequence ID" value="NZ_JACHDO010000001.1"/>
</dbReference>
<gene>
    <name evidence="3" type="ORF">HNR07_004248</name>
</gene>
<reference evidence="3 4" key="1">
    <citation type="submission" date="2020-08" db="EMBL/GenBank/DDBJ databases">
        <title>Sequencing the genomes of 1000 actinobacteria strains.</title>
        <authorList>
            <person name="Klenk H.-P."/>
        </authorList>
    </citation>
    <scope>NUCLEOTIDE SEQUENCE [LARGE SCALE GENOMIC DNA]</scope>
    <source>
        <strain evidence="3 4">DSM 44598</strain>
    </source>
</reference>
<sequence>MSDQTPEAQDERTAKPAFLRVFEDLRRRRSRSSYARLRRMERRVARRRPAGKGKLQRGDIAEPPPVLDLVTERRADRAAVQRMLVRASAVGPVWLLPEGVSAEESPEASEPRDAPGAPDAGERRFAEVPRGRRGAPAKGRGTRRSLWTRTADTTVPPPPRPPRAETDQDTARAAEDADTDVTTKELYELLERLVDGGFAWMDDPPEPPRGRKPPPPPRFSRVRSLLWLRRCNPKSIREWLSEGETAPEHGTLPNTSEAQAAVINALRRVRLESARRRRDDLVERASRAADEPGSAVAPGRWELARSRFVVYWRNLASSAARTSRLVTLASGKATFGFLDEKVLTPLAFVVSLVVAAAPFTFAFVGLAAQQVNELVSVLVGALLVTVYLLTVFFFFLPWRPYLWLHHHRYLLDQQGRDGFESSADQGFMGRHRARGVHLLNQLNNPEQDQARINGPGGPPGTHKIAVNALLDDLHRAYGAGRRGLRRRTGARPVLVYDQRRLDRVGRYLVWLIESERLRRAFPDPLLLVQVRDSELPPLVDGSIDAARNGKLPELTGTASVEGGEETSSPVREWTLRRYLSGVLGAERVITQYVGPLPGDGRGHTRRGTPEWVLNGPTLAGAWAAGAAGTTAVLVLFGMVFLPTVAQARNPCVQEGVWQPAGITRVGDQCVGVTFGDFVFHERLAEATELIHEQNRAVDASGDPYVTIAHLAEMDVADPEDPSLAGAQGELLGLAYQQREHNRIKDARHPRIKLLIGNAGQGWEHSLVAAQEIVDRAGDERLGMDRPIAAVGFGHSVVPNSRAIQRVGEASLAMVGTTATFDDVAQYGAREHSEFYFPISPANSRIAVQAAHWARHGVAWSGADGVEHGLEPHETAVAIASGQTDAEGGEHEQYGPHLAREFIAAFQARGGQVWEGAGELDRGEYDGQGVLLYQSGDLETDTTYAEQLERLCTHENPPDLLYYAGRSADFTEFYRRFIRTGGEDCVGGHMTILGGDDISKFVSDEEGLIGSNAAHHSVFYTPLAPSGPWGAQGGTGDDAGGSDQGFYDDVNSLLRDLYAEEDEDGDVSLAPKKDLPSIAHAAVASDALLVVSEALPVTGLSREELSARNPLRWIGLDRHPYLRTQEQYEEQRDLLHGRVKGTRNLTGVSGYIAFDAENDGNWFDGRMVQLVLVGPEVVNPETDGRQRQHVIQRCGMRNANTVEPGEQCLPVVSGDR</sequence>
<name>A0A840WJE8_9ACTN</name>
<feature type="region of interest" description="Disordered" evidence="1">
    <location>
        <begin position="101"/>
        <end position="182"/>
    </location>
</feature>
<protein>
    <submittedName>
        <fullName evidence="3">Uncharacterized protein</fullName>
    </submittedName>
</protein>
<evidence type="ECO:0000256" key="1">
    <source>
        <dbReference type="SAM" id="MobiDB-lite"/>
    </source>
</evidence>
<feature type="region of interest" description="Disordered" evidence="1">
    <location>
        <begin position="198"/>
        <end position="219"/>
    </location>
</feature>
<dbReference type="Proteomes" id="UP000579647">
    <property type="component" value="Unassembled WGS sequence"/>
</dbReference>
<feature type="compositionally biased region" description="Basic residues" evidence="1">
    <location>
        <begin position="131"/>
        <end position="143"/>
    </location>
</feature>
<evidence type="ECO:0000313" key="3">
    <source>
        <dbReference type="EMBL" id="MBB5493111.1"/>
    </source>
</evidence>
<feature type="compositionally biased region" description="Basic and acidic residues" evidence="1">
    <location>
        <begin position="162"/>
        <end position="182"/>
    </location>
</feature>
<comment type="caution">
    <text evidence="3">The sequence shown here is derived from an EMBL/GenBank/DDBJ whole genome shotgun (WGS) entry which is preliminary data.</text>
</comment>
<dbReference type="EMBL" id="JACHDO010000001">
    <property type="protein sequence ID" value="MBB5493111.1"/>
    <property type="molecule type" value="Genomic_DNA"/>
</dbReference>
<accession>A0A840WJE8</accession>
<dbReference type="AlphaFoldDB" id="A0A840WJE8"/>
<feature type="compositionally biased region" description="Basic residues" evidence="1">
    <location>
        <begin position="39"/>
        <end position="55"/>
    </location>
</feature>
<keyword evidence="2" id="KW-0812">Transmembrane</keyword>
<keyword evidence="2" id="KW-1133">Transmembrane helix</keyword>
<evidence type="ECO:0000313" key="4">
    <source>
        <dbReference type="Proteomes" id="UP000579647"/>
    </source>
</evidence>
<feature type="transmembrane region" description="Helical" evidence="2">
    <location>
        <begin position="374"/>
        <end position="398"/>
    </location>
</feature>
<evidence type="ECO:0000256" key="2">
    <source>
        <dbReference type="SAM" id="Phobius"/>
    </source>
</evidence>